<evidence type="ECO:0000259" key="5">
    <source>
        <dbReference type="PROSITE" id="PS50977"/>
    </source>
</evidence>
<keyword evidence="2 4" id="KW-0238">DNA-binding</keyword>
<feature type="DNA-binding region" description="H-T-H motif" evidence="4">
    <location>
        <begin position="29"/>
        <end position="48"/>
    </location>
</feature>
<dbReference type="GO" id="GO:0000976">
    <property type="term" value="F:transcription cis-regulatory region binding"/>
    <property type="evidence" value="ECO:0007669"/>
    <property type="project" value="TreeGrafter"/>
</dbReference>
<dbReference type="PATRIC" id="fig|1235802.3.peg.847"/>
<evidence type="ECO:0000313" key="6">
    <source>
        <dbReference type="EMBL" id="EMZ36422.1"/>
    </source>
</evidence>
<protein>
    <recommendedName>
        <fullName evidence="5">HTH tetR-type domain-containing protein</fullName>
    </recommendedName>
</protein>
<organism evidence="6 7">
    <name type="scientific">Eubacterium plexicaudatum ASF492</name>
    <dbReference type="NCBI Taxonomy" id="1235802"/>
    <lineage>
        <taxon>Bacteria</taxon>
        <taxon>Bacillati</taxon>
        <taxon>Bacillota</taxon>
        <taxon>Clostridia</taxon>
        <taxon>Eubacteriales</taxon>
        <taxon>Eubacteriaceae</taxon>
        <taxon>Eubacterium</taxon>
    </lineage>
</organism>
<dbReference type="Pfam" id="PF00440">
    <property type="entry name" value="TetR_N"/>
    <property type="match status" value="1"/>
</dbReference>
<keyword evidence="3" id="KW-0804">Transcription</keyword>
<dbReference type="GO" id="GO:0003700">
    <property type="term" value="F:DNA-binding transcription factor activity"/>
    <property type="evidence" value="ECO:0007669"/>
    <property type="project" value="TreeGrafter"/>
</dbReference>
<dbReference type="PANTHER" id="PTHR30055">
    <property type="entry name" value="HTH-TYPE TRANSCRIPTIONAL REGULATOR RUTR"/>
    <property type="match status" value="1"/>
</dbReference>
<dbReference type="PROSITE" id="PS50977">
    <property type="entry name" value="HTH_TETR_2"/>
    <property type="match status" value="1"/>
</dbReference>
<dbReference type="PANTHER" id="PTHR30055:SF234">
    <property type="entry name" value="HTH-TYPE TRANSCRIPTIONAL REGULATOR BETI"/>
    <property type="match status" value="1"/>
</dbReference>
<dbReference type="EMBL" id="AQFT01000023">
    <property type="protein sequence ID" value="EMZ36422.1"/>
    <property type="molecule type" value="Genomic_DNA"/>
</dbReference>
<dbReference type="HOGENOM" id="CLU_104512_1_0_9"/>
<keyword evidence="1" id="KW-0805">Transcription regulation</keyword>
<gene>
    <name evidence="6" type="ORF">C823_00789</name>
</gene>
<dbReference type="SUPFAM" id="SSF46689">
    <property type="entry name" value="Homeodomain-like"/>
    <property type="match status" value="1"/>
</dbReference>
<dbReference type="InterPro" id="IPR050109">
    <property type="entry name" value="HTH-type_TetR-like_transc_reg"/>
</dbReference>
<sequence>MKKKDDKLRDILLETARALADEQGIEKLNIRSIANRAGVSGGTVYNYFSGKDEILLALTKQYWKQALYKMDAAVTADSFYEALLQMYHYLRHEIRQSAGALMSSLGGVQRAGKESMASAQQQLKEMLIRRMEQDTGIRNGIWDDSFTKERFAEFIRMNFMELLKAEDAQMEFFVVVIRRILY</sequence>
<accession>N2B486</accession>
<evidence type="ECO:0000256" key="4">
    <source>
        <dbReference type="PROSITE-ProRule" id="PRU00335"/>
    </source>
</evidence>
<reference evidence="6 7" key="1">
    <citation type="journal article" date="2014" name="Genome Announc.">
        <title>Draft genome sequences of the altered schaedler flora, a defined bacterial community from gnotobiotic mice.</title>
        <authorList>
            <person name="Wannemuehler M.J."/>
            <person name="Overstreet A.M."/>
            <person name="Ward D.V."/>
            <person name="Phillips G.J."/>
        </authorList>
    </citation>
    <scope>NUCLEOTIDE SEQUENCE [LARGE SCALE GENOMIC DNA]</scope>
    <source>
        <strain evidence="6 7">ASF492</strain>
    </source>
</reference>
<evidence type="ECO:0000256" key="2">
    <source>
        <dbReference type="ARBA" id="ARBA00023125"/>
    </source>
</evidence>
<comment type="caution">
    <text evidence="6">The sequence shown here is derived from an EMBL/GenBank/DDBJ whole genome shotgun (WGS) entry which is preliminary data.</text>
</comment>
<dbReference type="AlphaFoldDB" id="N2B486"/>
<dbReference type="Gene3D" id="1.10.357.10">
    <property type="entry name" value="Tetracycline Repressor, domain 2"/>
    <property type="match status" value="1"/>
</dbReference>
<evidence type="ECO:0000256" key="3">
    <source>
        <dbReference type="ARBA" id="ARBA00023163"/>
    </source>
</evidence>
<dbReference type="Proteomes" id="UP000012589">
    <property type="component" value="Unassembled WGS sequence"/>
</dbReference>
<dbReference type="STRING" id="1235802.C823_00789"/>
<evidence type="ECO:0000313" key="7">
    <source>
        <dbReference type="Proteomes" id="UP000012589"/>
    </source>
</evidence>
<proteinExistence type="predicted"/>
<dbReference type="InterPro" id="IPR001647">
    <property type="entry name" value="HTH_TetR"/>
</dbReference>
<feature type="domain" description="HTH tetR-type" evidence="5">
    <location>
        <begin position="6"/>
        <end position="66"/>
    </location>
</feature>
<dbReference type="OrthoDB" id="9812993at2"/>
<dbReference type="InterPro" id="IPR009057">
    <property type="entry name" value="Homeodomain-like_sf"/>
</dbReference>
<dbReference type="PRINTS" id="PR00455">
    <property type="entry name" value="HTHTETR"/>
</dbReference>
<evidence type="ECO:0000256" key="1">
    <source>
        <dbReference type="ARBA" id="ARBA00023015"/>
    </source>
</evidence>
<dbReference type="eggNOG" id="COG1309">
    <property type="taxonomic scope" value="Bacteria"/>
</dbReference>
<name>N2B486_9FIRM</name>
<keyword evidence="7" id="KW-1185">Reference proteome</keyword>